<dbReference type="InterPro" id="IPR012132">
    <property type="entry name" value="GMC_OxRdtase"/>
</dbReference>
<dbReference type="InterPro" id="IPR000172">
    <property type="entry name" value="GMC_OxRdtase_N"/>
</dbReference>
<dbReference type="PANTHER" id="PTHR11552">
    <property type="entry name" value="GLUCOSE-METHANOL-CHOLINE GMC OXIDOREDUCTASE"/>
    <property type="match status" value="1"/>
</dbReference>
<protein>
    <recommendedName>
        <fullName evidence="4">Glucose-methanol-choline oxidoreductase N-terminal domain-containing protein</fullName>
    </recommendedName>
</protein>
<reference evidence="5" key="1">
    <citation type="journal article" date="2016" name="Insect Biochem. Mol. Biol.">
        <title>Multifaceted biological insights from a draft genome sequence of the tobacco hornworm moth, Manduca sexta.</title>
        <authorList>
            <person name="Kanost M.R."/>
            <person name="Arrese E.L."/>
            <person name="Cao X."/>
            <person name="Chen Y.R."/>
            <person name="Chellapilla S."/>
            <person name="Goldsmith M.R."/>
            <person name="Grosse-Wilde E."/>
            <person name="Heckel D.G."/>
            <person name="Herndon N."/>
            <person name="Jiang H."/>
            <person name="Papanicolaou A."/>
            <person name="Qu J."/>
            <person name="Soulages J.L."/>
            <person name="Vogel H."/>
            <person name="Walters J."/>
            <person name="Waterhouse R.M."/>
            <person name="Ahn S.J."/>
            <person name="Almeida F.C."/>
            <person name="An C."/>
            <person name="Aqrawi P."/>
            <person name="Bretschneider A."/>
            <person name="Bryant W.B."/>
            <person name="Bucks S."/>
            <person name="Chao H."/>
            <person name="Chevignon G."/>
            <person name="Christen J.M."/>
            <person name="Clarke D.F."/>
            <person name="Dittmer N.T."/>
            <person name="Ferguson L.C.F."/>
            <person name="Garavelou S."/>
            <person name="Gordon K.H.J."/>
            <person name="Gunaratna R.T."/>
            <person name="Han Y."/>
            <person name="Hauser F."/>
            <person name="He Y."/>
            <person name="Heidel-Fischer H."/>
            <person name="Hirsh A."/>
            <person name="Hu Y."/>
            <person name="Jiang H."/>
            <person name="Kalra D."/>
            <person name="Klinner C."/>
            <person name="Konig C."/>
            <person name="Kovar C."/>
            <person name="Kroll A.R."/>
            <person name="Kuwar S.S."/>
            <person name="Lee S.L."/>
            <person name="Lehman R."/>
            <person name="Li K."/>
            <person name="Li Z."/>
            <person name="Liang H."/>
            <person name="Lovelace S."/>
            <person name="Lu Z."/>
            <person name="Mansfield J.H."/>
            <person name="McCulloch K.J."/>
            <person name="Mathew T."/>
            <person name="Morton B."/>
            <person name="Muzny D.M."/>
            <person name="Neunemann D."/>
            <person name="Ongeri F."/>
            <person name="Pauchet Y."/>
            <person name="Pu L.L."/>
            <person name="Pyrousis I."/>
            <person name="Rao X.J."/>
            <person name="Redding A."/>
            <person name="Roesel C."/>
            <person name="Sanchez-Gracia A."/>
            <person name="Schaack S."/>
            <person name="Shukla A."/>
            <person name="Tetreau G."/>
            <person name="Wang Y."/>
            <person name="Xiong G.H."/>
            <person name="Traut W."/>
            <person name="Walsh T.K."/>
            <person name="Worley K.C."/>
            <person name="Wu D."/>
            <person name="Wu W."/>
            <person name="Wu Y.Q."/>
            <person name="Zhang X."/>
            <person name="Zou Z."/>
            <person name="Zucker H."/>
            <person name="Briscoe A.D."/>
            <person name="Burmester T."/>
            <person name="Clem R.J."/>
            <person name="Feyereisen R."/>
            <person name="Grimmelikhuijzen C.J.P."/>
            <person name="Hamodrakas S.J."/>
            <person name="Hansson B.S."/>
            <person name="Huguet E."/>
            <person name="Jermiin L.S."/>
            <person name="Lan Q."/>
            <person name="Lehman H.K."/>
            <person name="Lorenzen M."/>
            <person name="Merzendorfer H."/>
            <person name="Michalopoulos I."/>
            <person name="Morton D.B."/>
            <person name="Muthukrishnan S."/>
            <person name="Oakeshott J.G."/>
            <person name="Palmer W."/>
            <person name="Park Y."/>
            <person name="Passarelli A.L."/>
            <person name="Rozas J."/>
            <person name="Schwartz L.M."/>
            <person name="Smith W."/>
            <person name="Southgate A."/>
            <person name="Vilcinskas A."/>
            <person name="Vogt R."/>
            <person name="Wang P."/>
            <person name="Werren J."/>
            <person name="Yu X.Q."/>
            <person name="Zhou J.J."/>
            <person name="Brown S.J."/>
            <person name="Scherer S.E."/>
            <person name="Richards S."/>
            <person name="Blissard G.W."/>
        </authorList>
    </citation>
    <scope>NUCLEOTIDE SEQUENCE</scope>
</reference>
<dbReference type="AlphaFoldDB" id="A0A921ZPY9"/>
<keyword evidence="2" id="KW-0285">Flavoprotein</keyword>
<feature type="domain" description="Glucose-methanol-choline oxidoreductase N-terminal" evidence="4">
    <location>
        <begin position="299"/>
        <end position="313"/>
    </location>
</feature>
<dbReference type="Proteomes" id="UP000791440">
    <property type="component" value="Unassembled WGS sequence"/>
</dbReference>
<accession>A0A921ZPY9</accession>
<evidence type="ECO:0000313" key="5">
    <source>
        <dbReference type="EMBL" id="KAG6461244.1"/>
    </source>
</evidence>
<dbReference type="EMBL" id="JH668729">
    <property type="protein sequence ID" value="KAG6461244.1"/>
    <property type="molecule type" value="Genomic_DNA"/>
</dbReference>
<dbReference type="PIRSF" id="PIRSF000137">
    <property type="entry name" value="Alcohol_oxidase"/>
    <property type="match status" value="1"/>
</dbReference>
<proteinExistence type="predicted"/>
<evidence type="ECO:0000313" key="6">
    <source>
        <dbReference type="Proteomes" id="UP000791440"/>
    </source>
</evidence>
<organism evidence="5 6">
    <name type="scientific">Manduca sexta</name>
    <name type="common">Tobacco hawkmoth</name>
    <name type="synonym">Tobacco hornworm</name>
    <dbReference type="NCBI Taxonomy" id="7130"/>
    <lineage>
        <taxon>Eukaryota</taxon>
        <taxon>Metazoa</taxon>
        <taxon>Ecdysozoa</taxon>
        <taxon>Arthropoda</taxon>
        <taxon>Hexapoda</taxon>
        <taxon>Insecta</taxon>
        <taxon>Pterygota</taxon>
        <taxon>Neoptera</taxon>
        <taxon>Endopterygota</taxon>
        <taxon>Lepidoptera</taxon>
        <taxon>Glossata</taxon>
        <taxon>Ditrysia</taxon>
        <taxon>Bombycoidea</taxon>
        <taxon>Sphingidae</taxon>
        <taxon>Sphinginae</taxon>
        <taxon>Sphingini</taxon>
        <taxon>Manduca</taxon>
    </lineage>
</organism>
<evidence type="ECO:0000256" key="1">
    <source>
        <dbReference type="ARBA" id="ARBA00001974"/>
    </source>
</evidence>
<dbReference type="PROSITE" id="PS00624">
    <property type="entry name" value="GMC_OXRED_2"/>
    <property type="match status" value="1"/>
</dbReference>
<keyword evidence="3" id="KW-0274">FAD</keyword>
<gene>
    <name evidence="5" type="ORF">O3G_MSEX012505</name>
</gene>
<sequence length="605" mass="67455">MEALETTITNTCPPAFSGVTGSFFVKTVTALVAAHCGITDDYSWPKDDSQQILNNEVSSFDFIVVGAGTAGSVLASRLTTLSPFGSVLLVEPGDDPGVDSEIPAFFIFNQDTSMDWNYKTFPNGNSCLGLKNNSCIWSKGKAMGGSSSINAMLYIRGHPNDYDEWVKQGNPKWKYNDLKKYFELIENKFKLNEYKYPENPWYNIIRKAWEELGYTNNENDDEAKIGTRITKLLIVNGKRLNTGKVYLNDSTNLRVMKNTRVQKVILNPVTKTATGVQIRHANGHVVNISADKEVILSAGSIATPQILMLSGIGPKDHLVDKEIKCLANLPVGENLQDHMLLPILLTTNLNTITTPETISLFVLQYMLTRSGPFSNLGITDFMGFINTNHSANNPNIQFHHIYFPKKDEVMLKTYFERVGYENEIVKNIVKLNENSSLLGIYPTLLHPKSRGSILLADADPQSPPIINANYLDHPDDVEDLLKAIDFIRELVKTKTFRNLGIRIATIDIPGCSDFSKETKQFWTCYIRHMATTIYHPVGTAKMGPMSDKTSVVNQDLRVHGVEQLRVVDASVMPLITGGNTIAPTLAIAEKAADMIKKYYELKDEL</sequence>
<evidence type="ECO:0000256" key="3">
    <source>
        <dbReference type="ARBA" id="ARBA00022827"/>
    </source>
</evidence>
<comment type="cofactor">
    <cofactor evidence="1">
        <name>FAD</name>
        <dbReference type="ChEBI" id="CHEBI:57692"/>
    </cofactor>
</comment>
<dbReference type="GO" id="GO:0016614">
    <property type="term" value="F:oxidoreductase activity, acting on CH-OH group of donors"/>
    <property type="evidence" value="ECO:0007669"/>
    <property type="project" value="InterPro"/>
</dbReference>
<name>A0A921ZPY9_MANSE</name>
<evidence type="ECO:0000259" key="4">
    <source>
        <dbReference type="PROSITE" id="PS00624"/>
    </source>
</evidence>
<keyword evidence="6" id="KW-1185">Reference proteome</keyword>
<comment type="caution">
    <text evidence="5">The sequence shown here is derived from an EMBL/GenBank/DDBJ whole genome shotgun (WGS) entry which is preliminary data.</text>
</comment>
<dbReference type="Pfam" id="PF00732">
    <property type="entry name" value="GMC_oxred_N"/>
    <property type="match status" value="1"/>
</dbReference>
<reference evidence="5" key="2">
    <citation type="submission" date="2020-12" db="EMBL/GenBank/DDBJ databases">
        <authorList>
            <person name="Kanost M."/>
        </authorList>
    </citation>
    <scope>NUCLEOTIDE SEQUENCE</scope>
</reference>
<dbReference type="InterPro" id="IPR007867">
    <property type="entry name" value="GMC_OxRtase_C"/>
</dbReference>
<dbReference type="Pfam" id="PF05199">
    <property type="entry name" value="GMC_oxred_C"/>
    <property type="match status" value="1"/>
</dbReference>
<dbReference type="PANTHER" id="PTHR11552:SF147">
    <property type="entry name" value="CHOLINE DEHYDROGENASE, MITOCHONDRIAL"/>
    <property type="match status" value="1"/>
</dbReference>
<dbReference type="GO" id="GO:0050660">
    <property type="term" value="F:flavin adenine dinucleotide binding"/>
    <property type="evidence" value="ECO:0007669"/>
    <property type="project" value="InterPro"/>
</dbReference>
<evidence type="ECO:0000256" key="2">
    <source>
        <dbReference type="ARBA" id="ARBA00022630"/>
    </source>
</evidence>